<name>A0AAX0BNL0_9FIRM</name>
<dbReference type="RefSeq" id="WP_173844165.1">
    <property type="nucleotide sequence ID" value="NZ_JAAIMP010000007.1"/>
</dbReference>
<evidence type="ECO:0000313" key="2">
    <source>
        <dbReference type="Proteomes" id="UP001193756"/>
    </source>
</evidence>
<comment type="caution">
    <text evidence="1">The sequence shown here is derived from an EMBL/GenBank/DDBJ whole genome shotgun (WGS) entry which is preliminary data.</text>
</comment>
<reference evidence="1" key="1">
    <citation type="journal article" date="2020" name="Cell Host Microbe">
        <title>Functional and Genomic Variation between Human-Derived Isolates of Lachnospiraceae Reveals Inter- and Intra-Species Diversity.</title>
        <authorList>
            <person name="Sorbara M.T."/>
            <person name="Littmann E.R."/>
            <person name="Fontana E."/>
            <person name="Moody T.U."/>
            <person name="Kohout C.E."/>
            <person name="Gjonbalaj M."/>
            <person name="Eaton V."/>
            <person name="Seok R."/>
            <person name="Leiner I.M."/>
            <person name="Pamer E.G."/>
        </authorList>
    </citation>
    <scope>NUCLEOTIDE SEQUENCE</scope>
    <source>
        <strain evidence="1">MSK.16.45</strain>
    </source>
</reference>
<protein>
    <submittedName>
        <fullName evidence="1">Uncharacterized protein</fullName>
    </submittedName>
</protein>
<organism evidence="1 2">
    <name type="scientific">Agathobacter rectalis</name>
    <dbReference type="NCBI Taxonomy" id="39491"/>
    <lineage>
        <taxon>Bacteria</taxon>
        <taxon>Bacillati</taxon>
        <taxon>Bacillota</taxon>
        <taxon>Clostridia</taxon>
        <taxon>Lachnospirales</taxon>
        <taxon>Lachnospiraceae</taxon>
        <taxon>Agathobacter</taxon>
    </lineage>
</organism>
<dbReference type="AlphaFoldDB" id="A0AAX0BNL0"/>
<evidence type="ECO:0000313" key="1">
    <source>
        <dbReference type="EMBL" id="NSC76881.1"/>
    </source>
</evidence>
<proteinExistence type="predicted"/>
<reference evidence="1" key="2">
    <citation type="submission" date="2020-02" db="EMBL/GenBank/DDBJ databases">
        <authorList>
            <person name="Littmann E."/>
            <person name="Sorbara M."/>
        </authorList>
    </citation>
    <scope>NUCLEOTIDE SEQUENCE</scope>
    <source>
        <strain evidence="1">MSK.16.45</strain>
    </source>
</reference>
<sequence>MMAHFLIYIKRGQAKGKSVFVTDDGVICKVISIDKDKPMIVEEDEVSGKNL</sequence>
<dbReference type="Proteomes" id="UP001193756">
    <property type="component" value="Unassembled WGS sequence"/>
</dbReference>
<accession>A0AAX0BNL0</accession>
<dbReference type="EMBL" id="JAAIMP010000007">
    <property type="protein sequence ID" value="NSC76881.1"/>
    <property type="molecule type" value="Genomic_DNA"/>
</dbReference>
<gene>
    <name evidence="1" type="ORF">G4312_06195</name>
</gene>